<keyword evidence="2" id="KW-1185">Reference proteome</keyword>
<gene>
    <name evidence="1" type="ORF">ACFYU5_14205</name>
</gene>
<name>A0ABW6P475_9NOCA</name>
<dbReference type="EMBL" id="JBIAMT010000002">
    <property type="protein sequence ID" value="MFF0497559.1"/>
    <property type="molecule type" value="Genomic_DNA"/>
</dbReference>
<evidence type="ECO:0000313" key="1">
    <source>
        <dbReference type="EMBL" id="MFF0497559.1"/>
    </source>
</evidence>
<organism evidence="1 2">
    <name type="scientific">Nocardia aobensis</name>
    <dbReference type="NCBI Taxonomy" id="257277"/>
    <lineage>
        <taxon>Bacteria</taxon>
        <taxon>Bacillati</taxon>
        <taxon>Actinomycetota</taxon>
        <taxon>Actinomycetes</taxon>
        <taxon>Mycobacteriales</taxon>
        <taxon>Nocardiaceae</taxon>
        <taxon>Nocardia</taxon>
    </lineage>
</organism>
<reference evidence="1 2" key="1">
    <citation type="submission" date="2024-10" db="EMBL/GenBank/DDBJ databases">
        <title>The Natural Products Discovery Center: Release of the First 8490 Sequenced Strains for Exploring Actinobacteria Biosynthetic Diversity.</title>
        <authorList>
            <person name="Kalkreuter E."/>
            <person name="Kautsar S.A."/>
            <person name="Yang D."/>
            <person name="Bader C.D."/>
            <person name="Teijaro C.N."/>
            <person name="Fluegel L."/>
            <person name="Davis C.M."/>
            <person name="Simpson J.R."/>
            <person name="Lauterbach L."/>
            <person name="Steele A.D."/>
            <person name="Gui C."/>
            <person name="Meng S."/>
            <person name="Li G."/>
            <person name="Viehrig K."/>
            <person name="Ye F."/>
            <person name="Su P."/>
            <person name="Kiefer A.F."/>
            <person name="Nichols A."/>
            <person name="Cepeda A.J."/>
            <person name="Yan W."/>
            <person name="Fan B."/>
            <person name="Jiang Y."/>
            <person name="Adhikari A."/>
            <person name="Zheng C.-J."/>
            <person name="Schuster L."/>
            <person name="Cowan T.M."/>
            <person name="Smanski M.J."/>
            <person name="Chevrette M.G."/>
            <person name="De Carvalho L.P.S."/>
            <person name="Shen B."/>
        </authorList>
    </citation>
    <scope>NUCLEOTIDE SEQUENCE [LARGE SCALE GENOMIC DNA]</scope>
    <source>
        <strain evidence="1 2">NPDC004119</strain>
    </source>
</reference>
<dbReference type="Proteomes" id="UP001601442">
    <property type="component" value="Unassembled WGS sequence"/>
</dbReference>
<accession>A0ABW6P475</accession>
<evidence type="ECO:0000313" key="2">
    <source>
        <dbReference type="Proteomes" id="UP001601442"/>
    </source>
</evidence>
<dbReference type="RefSeq" id="WP_387394193.1">
    <property type="nucleotide sequence ID" value="NZ_JBIAMT010000002.1"/>
</dbReference>
<sequence length="44" mass="4796">MAAGTLSETTSAVADLTGRPATTFAEFLDRKREALRHWPPRLPG</sequence>
<comment type="caution">
    <text evidence="1">The sequence shown here is derived from an EMBL/GenBank/DDBJ whole genome shotgun (WGS) entry which is preliminary data.</text>
</comment>
<protein>
    <submittedName>
        <fullName evidence="1">Uncharacterized protein</fullName>
    </submittedName>
</protein>
<proteinExistence type="predicted"/>